<proteinExistence type="inferred from homology"/>
<accession>A0A8J2KA59</accession>
<gene>
    <name evidence="10" type="ORF">AFUS01_LOCUS24575</name>
</gene>
<evidence type="ECO:0000256" key="3">
    <source>
        <dbReference type="ARBA" id="ARBA00010876"/>
    </source>
</evidence>
<feature type="region of interest" description="Disordered" evidence="8">
    <location>
        <begin position="193"/>
        <end position="233"/>
    </location>
</feature>
<evidence type="ECO:0000313" key="10">
    <source>
        <dbReference type="EMBL" id="CAG7785986.1"/>
    </source>
</evidence>
<evidence type="ECO:0000256" key="2">
    <source>
        <dbReference type="ARBA" id="ARBA00001896"/>
    </source>
</evidence>
<name>A0A8J2KA59_9HEXA</name>
<dbReference type="GO" id="GO:0001522">
    <property type="term" value="P:pseudouridine synthesis"/>
    <property type="evidence" value="ECO:0007669"/>
    <property type="project" value="InterPro"/>
</dbReference>
<evidence type="ECO:0000256" key="8">
    <source>
        <dbReference type="SAM" id="MobiDB-lite"/>
    </source>
</evidence>
<organism evidence="10 11">
    <name type="scientific">Allacma fusca</name>
    <dbReference type="NCBI Taxonomy" id="39272"/>
    <lineage>
        <taxon>Eukaryota</taxon>
        <taxon>Metazoa</taxon>
        <taxon>Ecdysozoa</taxon>
        <taxon>Arthropoda</taxon>
        <taxon>Hexapoda</taxon>
        <taxon>Collembola</taxon>
        <taxon>Symphypleona</taxon>
        <taxon>Sminthuridae</taxon>
        <taxon>Allacma</taxon>
    </lineage>
</organism>
<comment type="catalytic activity">
    <reaction evidence="2">
        <text>uridine in 5S rRNA = pseudouridine in 5S rRNA</text>
        <dbReference type="Rhea" id="RHEA:47036"/>
        <dbReference type="Rhea" id="RHEA-COMP:11730"/>
        <dbReference type="Rhea" id="RHEA-COMP:11731"/>
        <dbReference type="ChEBI" id="CHEBI:65314"/>
        <dbReference type="ChEBI" id="CHEBI:65315"/>
    </reaction>
</comment>
<comment type="catalytic activity">
    <reaction evidence="1">
        <text>a uridine in mRNA = a pseudouridine in mRNA</text>
        <dbReference type="Rhea" id="RHEA:56644"/>
        <dbReference type="Rhea" id="RHEA-COMP:14658"/>
        <dbReference type="Rhea" id="RHEA-COMP:14659"/>
        <dbReference type="ChEBI" id="CHEBI:65314"/>
        <dbReference type="ChEBI" id="CHEBI:65315"/>
    </reaction>
</comment>
<evidence type="ECO:0000256" key="4">
    <source>
        <dbReference type="ARBA" id="ARBA00023235"/>
    </source>
</evidence>
<dbReference type="CDD" id="cd02869">
    <property type="entry name" value="PseudoU_synth_RluA_like"/>
    <property type="match status" value="1"/>
</dbReference>
<evidence type="ECO:0000256" key="6">
    <source>
        <dbReference type="ARBA" id="ARBA00039953"/>
    </source>
</evidence>
<dbReference type="Pfam" id="PF00849">
    <property type="entry name" value="PseudoU_synth_2"/>
    <property type="match status" value="1"/>
</dbReference>
<dbReference type="Proteomes" id="UP000708208">
    <property type="component" value="Unassembled WGS sequence"/>
</dbReference>
<sequence>MKITPDAGKWSIEWSVVETYATTAPWKVRDPFGLKEEENLELTVQGIYLNPRKSKNEAATALQNTDNTSSELEGTRVVNEDQAYLQNKFGPMSRTKSEQELLSNVTAEAVYRSTFGQIRFDKDNIVKYDGQFDEEHFRVPKVDGRSLQKPMEDFENIRNIGTSHKAENHTKATYPVGNEFEAAVYNTKIREQVSNAGSTEPEAEPAAFKTKMRKQVSNAGPAKPEAEPAAYKTKMREEGVSKLDSGYPIGVQKEKIKETDAEEDVRPFYEGGSRHVSSAPSLKTAAEFIKLMKFKEKQEKEAADLTLKVAGKSIKVPQSSVVVEPKEHIPKYYKQFNWHETTHADAWIYLRKNICFQNEFLVALNKPLGLPMHTPTASCRHTVIDFLKEFAEHCRVNEIFPCHRLDKDTTGVLLLAKSEKAAAAIKTKFANRSIIKQYFAIVKNCPPMREGTIKIPIGEGKIPNSEAFRAVLKPDLEKFNIRSMQKDCTEAVTWFKVLKSQRYAAFVEARPETGLTHQIRVHLAHGLSCPILGDHKYSHRDKMAPQRLHTEMLERLNVKQSKVRHLPLHLHCSKLEFTMPDGFMSKNFHEPIFVHARLPHFFAHTLKNLGLK</sequence>
<dbReference type="PANTHER" id="PTHR21600:SF83">
    <property type="entry name" value="PSEUDOURIDYLATE SYNTHASE RPUSD4, MITOCHONDRIAL"/>
    <property type="match status" value="1"/>
</dbReference>
<feature type="domain" description="Pseudouridine synthase RsuA/RluA-like" evidence="9">
    <location>
        <begin position="361"/>
        <end position="525"/>
    </location>
</feature>
<evidence type="ECO:0000256" key="1">
    <source>
        <dbReference type="ARBA" id="ARBA00001166"/>
    </source>
</evidence>
<dbReference type="InterPro" id="IPR006145">
    <property type="entry name" value="PsdUridine_synth_RsuA/RluA"/>
</dbReference>
<keyword evidence="4" id="KW-0413">Isomerase</keyword>
<keyword evidence="11" id="KW-1185">Reference proteome</keyword>
<dbReference type="EMBL" id="CAJVCH010308311">
    <property type="protein sequence ID" value="CAG7785986.1"/>
    <property type="molecule type" value="Genomic_DNA"/>
</dbReference>
<dbReference type="GO" id="GO:0003723">
    <property type="term" value="F:RNA binding"/>
    <property type="evidence" value="ECO:0007669"/>
    <property type="project" value="InterPro"/>
</dbReference>
<evidence type="ECO:0000259" key="9">
    <source>
        <dbReference type="Pfam" id="PF00849"/>
    </source>
</evidence>
<evidence type="ECO:0000256" key="5">
    <source>
        <dbReference type="ARBA" id="ARBA00036943"/>
    </source>
</evidence>
<comment type="caution">
    <text evidence="10">The sequence shown here is derived from an EMBL/GenBank/DDBJ whole genome shotgun (WGS) entry which is preliminary data.</text>
</comment>
<dbReference type="OrthoDB" id="428658at2759"/>
<comment type="catalytic activity">
    <reaction evidence="5">
        <text>a uridine in tRNA = a pseudouridine in tRNA</text>
        <dbReference type="Rhea" id="RHEA:54572"/>
        <dbReference type="Rhea" id="RHEA-COMP:13339"/>
        <dbReference type="Rhea" id="RHEA-COMP:13934"/>
        <dbReference type="ChEBI" id="CHEBI:65314"/>
        <dbReference type="ChEBI" id="CHEBI:65315"/>
    </reaction>
</comment>
<dbReference type="AlphaFoldDB" id="A0A8J2KA59"/>
<dbReference type="PANTHER" id="PTHR21600">
    <property type="entry name" value="MITOCHONDRIAL RNA PSEUDOURIDINE SYNTHASE"/>
    <property type="match status" value="1"/>
</dbReference>
<dbReference type="InterPro" id="IPR050188">
    <property type="entry name" value="RluA_PseudoU_synthase"/>
</dbReference>
<evidence type="ECO:0000313" key="11">
    <source>
        <dbReference type="Proteomes" id="UP000708208"/>
    </source>
</evidence>
<dbReference type="GO" id="GO:0009982">
    <property type="term" value="F:pseudouridine synthase activity"/>
    <property type="evidence" value="ECO:0007669"/>
    <property type="project" value="InterPro"/>
</dbReference>
<dbReference type="PROSITE" id="PS01129">
    <property type="entry name" value="PSI_RLU"/>
    <property type="match status" value="1"/>
</dbReference>
<evidence type="ECO:0000256" key="7">
    <source>
        <dbReference type="ARBA" id="ARBA00041563"/>
    </source>
</evidence>
<protein>
    <recommendedName>
        <fullName evidence="6">Pseudouridylate synthase RPUSD4, mitochondrial</fullName>
    </recommendedName>
    <alternativeName>
        <fullName evidence="7">RNA pseudouridylate synthase domain-containing protein 4</fullName>
    </alternativeName>
</protein>
<dbReference type="InterPro" id="IPR006224">
    <property type="entry name" value="PsdUridine_synth_RluA-like_CS"/>
</dbReference>
<comment type="similarity">
    <text evidence="3">Belongs to the pseudouridine synthase RluA family.</text>
</comment>
<feature type="compositionally biased region" description="Low complexity" evidence="8">
    <location>
        <begin position="219"/>
        <end position="230"/>
    </location>
</feature>
<reference evidence="10" key="1">
    <citation type="submission" date="2021-06" db="EMBL/GenBank/DDBJ databases">
        <authorList>
            <person name="Hodson N. C."/>
            <person name="Mongue J. A."/>
            <person name="Jaron S. K."/>
        </authorList>
    </citation>
    <scope>NUCLEOTIDE SEQUENCE</scope>
</reference>